<dbReference type="OrthoDB" id="2390482at2759"/>
<reference evidence="2" key="1">
    <citation type="submission" date="2021-06" db="EMBL/GenBank/DDBJ databases">
        <authorList>
            <person name="Kallberg Y."/>
            <person name="Tangrot J."/>
            <person name="Rosling A."/>
        </authorList>
    </citation>
    <scope>NUCLEOTIDE SEQUENCE</scope>
    <source>
        <strain evidence="2">MA453B</strain>
    </source>
</reference>
<feature type="non-terminal residue" evidence="2">
    <location>
        <position position="1"/>
    </location>
</feature>
<name>A0A9N9JVG4_9GLOM</name>
<keyword evidence="3" id="KW-1185">Reference proteome</keyword>
<feature type="compositionally biased region" description="Basic and acidic residues" evidence="1">
    <location>
        <begin position="333"/>
        <end position="342"/>
    </location>
</feature>
<evidence type="ECO:0000313" key="3">
    <source>
        <dbReference type="Proteomes" id="UP000789405"/>
    </source>
</evidence>
<dbReference type="Proteomes" id="UP000789405">
    <property type="component" value="Unassembled WGS sequence"/>
</dbReference>
<feature type="region of interest" description="Disordered" evidence="1">
    <location>
        <begin position="316"/>
        <end position="342"/>
    </location>
</feature>
<proteinExistence type="predicted"/>
<evidence type="ECO:0000313" key="2">
    <source>
        <dbReference type="EMBL" id="CAG8798090.1"/>
    </source>
</evidence>
<sequence length="342" mass="39983">MINVVEAIDFRMQKEALNASFIIWKYKSLIYHQLFIIERLFSNIEELIQKHLSYRIIEELKNQMCESVLYQCKKIEIGSTIEFNEDQLKQIVNQKEYNGKFNENQTAVEDYYDFQQTYLKALMNSVSNNTIKEVWQIIPYMAPNSYQHIILLDDNMHLCTCLLLVSCSIICRHYFKLMVENPSALFHVMLMPTRWFQNDSWEHLDLISKEPFIGLSSPKSQDKNIQQIVPKHFNNIQETDNDQKNLNEFILSYIARKEKKQESEAQSVIIEDQTLNNDNIVRLVDGHIYDADDIQDPIAHQSKGRPATKCLKAFTEENNKASTSNTKHANSSNREKGIEVSS</sequence>
<dbReference type="EMBL" id="CAJVPY010032723">
    <property type="protein sequence ID" value="CAG8798090.1"/>
    <property type="molecule type" value="Genomic_DNA"/>
</dbReference>
<evidence type="ECO:0000256" key="1">
    <source>
        <dbReference type="SAM" id="MobiDB-lite"/>
    </source>
</evidence>
<gene>
    <name evidence="2" type="ORF">DERYTH_LOCUS22810</name>
</gene>
<organism evidence="2 3">
    <name type="scientific">Dentiscutata erythropus</name>
    <dbReference type="NCBI Taxonomy" id="1348616"/>
    <lineage>
        <taxon>Eukaryota</taxon>
        <taxon>Fungi</taxon>
        <taxon>Fungi incertae sedis</taxon>
        <taxon>Mucoromycota</taxon>
        <taxon>Glomeromycotina</taxon>
        <taxon>Glomeromycetes</taxon>
        <taxon>Diversisporales</taxon>
        <taxon>Gigasporaceae</taxon>
        <taxon>Dentiscutata</taxon>
    </lineage>
</organism>
<protein>
    <submittedName>
        <fullName evidence="2">9372_t:CDS:1</fullName>
    </submittedName>
</protein>
<comment type="caution">
    <text evidence="2">The sequence shown here is derived from an EMBL/GenBank/DDBJ whole genome shotgun (WGS) entry which is preliminary data.</text>
</comment>
<feature type="compositionally biased region" description="Polar residues" evidence="1">
    <location>
        <begin position="320"/>
        <end position="332"/>
    </location>
</feature>
<dbReference type="AlphaFoldDB" id="A0A9N9JVG4"/>
<accession>A0A9N9JVG4</accession>